<dbReference type="PANTHER" id="PTHR44846">
    <property type="entry name" value="MANNOSYL-D-GLYCERATE TRANSPORT/METABOLISM SYSTEM REPRESSOR MNGR-RELATED"/>
    <property type="match status" value="1"/>
</dbReference>
<dbReference type="Gene3D" id="1.10.10.10">
    <property type="entry name" value="Winged helix-like DNA-binding domain superfamily/Winged helix DNA-binding domain"/>
    <property type="match status" value="1"/>
</dbReference>
<keyword evidence="1" id="KW-0805">Transcription regulation</keyword>
<sequence length="83" mass="9051">MWESRAERLDRDGPDTVWQQIADDIRADIESGELSPGSRLPSGTELAEIYEVATVTATKAVKSLESDGLVARTQGKGTFVRKS</sequence>
<dbReference type="InterPro" id="IPR000524">
    <property type="entry name" value="Tscrpt_reg_HTH_GntR"/>
</dbReference>
<organism evidence="5 6">
    <name type="scientific">Saccharopolyspora halophila</name>
    <dbReference type="NCBI Taxonomy" id="405551"/>
    <lineage>
        <taxon>Bacteria</taxon>
        <taxon>Bacillati</taxon>
        <taxon>Actinomycetota</taxon>
        <taxon>Actinomycetes</taxon>
        <taxon>Pseudonocardiales</taxon>
        <taxon>Pseudonocardiaceae</taxon>
        <taxon>Saccharopolyspora</taxon>
    </lineage>
</organism>
<dbReference type="InterPro" id="IPR036390">
    <property type="entry name" value="WH_DNA-bd_sf"/>
</dbReference>
<dbReference type="CDD" id="cd07377">
    <property type="entry name" value="WHTH_GntR"/>
    <property type="match status" value="1"/>
</dbReference>
<comment type="caution">
    <text evidence="5">The sequence shown here is derived from an EMBL/GenBank/DDBJ whole genome shotgun (WGS) entry which is preliminary data.</text>
</comment>
<proteinExistence type="predicted"/>
<dbReference type="Pfam" id="PF00392">
    <property type="entry name" value="GntR"/>
    <property type="match status" value="1"/>
</dbReference>
<keyword evidence="3" id="KW-0804">Transcription</keyword>
<evidence type="ECO:0000256" key="2">
    <source>
        <dbReference type="ARBA" id="ARBA00023125"/>
    </source>
</evidence>
<dbReference type="InterPro" id="IPR050679">
    <property type="entry name" value="Bact_HTH_transcr_reg"/>
</dbReference>
<evidence type="ECO:0000313" key="6">
    <source>
        <dbReference type="Proteomes" id="UP001501218"/>
    </source>
</evidence>
<reference evidence="5 6" key="1">
    <citation type="journal article" date="2019" name="Int. J. Syst. Evol. Microbiol.">
        <title>The Global Catalogue of Microorganisms (GCM) 10K type strain sequencing project: providing services to taxonomists for standard genome sequencing and annotation.</title>
        <authorList>
            <consortium name="The Broad Institute Genomics Platform"/>
            <consortium name="The Broad Institute Genome Sequencing Center for Infectious Disease"/>
            <person name="Wu L."/>
            <person name="Ma J."/>
        </authorList>
    </citation>
    <scope>NUCLEOTIDE SEQUENCE [LARGE SCALE GENOMIC DNA]</scope>
    <source>
        <strain evidence="5 6">JCM 16221</strain>
    </source>
</reference>
<name>A0ABN3FZ64_9PSEU</name>
<dbReference type="PROSITE" id="PS50949">
    <property type="entry name" value="HTH_GNTR"/>
    <property type="match status" value="1"/>
</dbReference>
<dbReference type="PANTHER" id="PTHR44846:SF17">
    <property type="entry name" value="GNTR-FAMILY TRANSCRIPTIONAL REGULATOR"/>
    <property type="match status" value="1"/>
</dbReference>
<evidence type="ECO:0000313" key="5">
    <source>
        <dbReference type="EMBL" id="GAA2340656.1"/>
    </source>
</evidence>
<keyword evidence="2" id="KW-0238">DNA-binding</keyword>
<dbReference type="EMBL" id="BAAARA010000004">
    <property type="protein sequence ID" value="GAA2340656.1"/>
    <property type="molecule type" value="Genomic_DNA"/>
</dbReference>
<dbReference type="RefSeq" id="WP_344128404.1">
    <property type="nucleotide sequence ID" value="NZ_BAAARA010000004.1"/>
</dbReference>
<protein>
    <recommendedName>
        <fullName evidence="4">HTH gntR-type domain-containing protein</fullName>
    </recommendedName>
</protein>
<dbReference type="InterPro" id="IPR036388">
    <property type="entry name" value="WH-like_DNA-bd_sf"/>
</dbReference>
<dbReference type="SUPFAM" id="SSF46785">
    <property type="entry name" value="Winged helix' DNA-binding domain"/>
    <property type="match status" value="1"/>
</dbReference>
<evidence type="ECO:0000256" key="1">
    <source>
        <dbReference type="ARBA" id="ARBA00023015"/>
    </source>
</evidence>
<feature type="domain" description="HTH gntR-type" evidence="4">
    <location>
        <begin position="15"/>
        <end position="83"/>
    </location>
</feature>
<evidence type="ECO:0000256" key="3">
    <source>
        <dbReference type="ARBA" id="ARBA00023163"/>
    </source>
</evidence>
<dbReference type="SMART" id="SM00345">
    <property type="entry name" value="HTH_GNTR"/>
    <property type="match status" value="1"/>
</dbReference>
<accession>A0ABN3FZ64</accession>
<gene>
    <name evidence="5" type="ORF">GCM10009854_16370</name>
</gene>
<evidence type="ECO:0000259" key="4">
    <source>
        <dbReference type="PROSITE" id="PS50949"/>
    </source>
</evidence>
<keyword evidence="6" id="KW-1185">Reference proteome</keyword>
<dbReference type="Proteomes" id="UP001501218">
    <property type="component" value="Unassembled WGS sequence"/>
</dbReference>